<dbReference type="InterPro" id="IPR036388">
    <property type="entry name" value="WH-like_DNA-bd_sf"/>
</dbReference>
<evidence type="ECO:0000259" key="1">
    <source>
        <dbReference type="Pfam" id="PF03551"/>
    </source>
</evidence>
<dbReference type="PANTHER" id="PTHR33169:SF14">
    <property type="entry name" value="TRANSCRIPTIONAL REGULATOR RV3488"/>
    <property type="match status" value="1"/>
</dbReference>
<evidence type="ECO:0000313" key="3">
    <source>
        <dbReference type="Proteomes" id="UP000547674"/>
    </source>
</evidence>
<dbReference type="Proteomes" id="UP000547674">
    <property type="component" value="Unassembled WGS sequence"/>
</dbReference>
<accession>A0A7Y2EBW0</accession>
<dbReference type="InterPro" id="IPR052509">
    <property type="entry name" value="Metal_resp_DNA-bind_regulator"/>
</dbReference>
<reference evidence="2 3" key="1">
    <citation type="submission" date="2020-03" db="EMBL/GenBank/DDBJ databases">
        <title>Metabolic flexibility allows generalist bacteria to become dominant in a frequently disturbed ecosystem.</title>
        <authorList>
            <person name="Chen Y.-J."/>
            <person name="Leung P.M."/>
            <person name="Bay S.K."/>
            <person name="Hugenholtz P."/>
            <person name="Kessler A.J."/>
            <person name="Shelley G."/>
            <person name="Waite D.W."/>
            <person name="Cook P.L."/>
            <person name="Greening C."/>
        </authorList>
    </citation>
    <scope>NUCLEOTIDE SEQUENCE [LARGE SCALE GENOMIC DNA]</scope>
    <source>
        <strain evidence="2">SS_bin_28</strain>
    </source>
</reference>
<proteinExistence type="predicted"/>
<dbReference type="Gene3D" id="1.10.10.10">
    <property type="entry name" value="Winged helix-like DNA-binding domain superfamily/Winged helix DNA-binding domain"/>
    <property type="match status" value="1"/>
</dbReference>
<comment type="caution">
    <text evidence="2">The sequence shown here is derived from an EMBL/GenBank/DDBJ whole genome shotgun (WGS) entry which is preliminary data.</text>
</comment>
<dbReference type="Pfam" id="PF03551">
    <property type="entry name" value="PadR"/>
    <property type="match status" value="1"/>
</dbReference>
<organism evidence="2 3">
    <name type="scientific">Eiseniibacteriota bacterium</name>
    <dbReference type="NCBI Taxonomy" id="2212470"/>
    <lineage>
        <taxon>Bacteria</taxon>
        <taxon>Candidatus Eiseniibacteriota</taxon>
    </lineage>
</organism>
<sequence>MKDTKNPAPSIDKWQAQLRKGSLDLAMLAILWEKKLYGLEILRELEGQAGLVVTEGTIYPLMSRLKKEGLVDSEWVESDAGHPRKYYRLSAKGKSQVQEMVATWRVFADKIEQIVKPVSGENP</sequence>
<name>A0A7Y2EBW0_UNCEI</name>
<dbReference type="PANTHER" id="PTHR33169">
    <property type="entry name" value="PADR-FAMILY TRANSCRIPTIONAL REGULATOR"/>
    <property type="match status" value="1"/>
</dbReference>
<dbReference type="SUPFAM" id="SSF46785">
    <property type="entry name" value="Winged helix' DNA-binding domain"/>
    <property type="match status" value="1"/>
</dbReference>
<gene>
    <name evidence="2" type="ORF">HKN21_10070</name>
</gene>
<evidence type="ECO:0000313" key="2">
    <source>
        <dbReference type="EMBL" id="NNF07095.1"/>
    </source>
</evidence>
<dbReference type="AlphaFoldDB" id="A0A7Y2EBW0"/>
<protein>
    <submittedName>
        <fullName evidence="2">PadR family transcriptional regulator</fullName>
    </submittedName>
</protein>
<dbReference type="EMBL" id="JABDJR010000402">
    <property type="protein sequence ID" value="NNF07095.1"/>
    <property type="molecule type" value="Genomic_DNA"/>
</dbReference>
<dbReference type="InterPro" id="IPR005149">
    <property type="entry name" value="Tscrpt_reg_PadR_N"/>
</dbReference>
<feature type="domain" description="Transcription regulator PadR N-terminal" evidence="1">
    <location>
        <begin position="27"/>
        <end position="98"/>
    </location>
</feature>
<dbReference type="InterPro" id="IPR036390">
    <property type="entry name" value="WH_DNA-bd_sf"/>
</dbReference>